<organism evidence="4">
    <name type="scientific">marine sediment metagenome</name>
    <dbReference type="NCBI Taxonomy" id="412755"/>
    <lineage>
        <taxon>unclassified sequences</taxon>
        <taxon>metagenomes</taxon>
        <taxon>ecological metagenomes</taxon>
    </lineage>
</organism>
<gene>
    <name evidence="4" type="ORF">S01H4_10199</name>
</gene>
<proteinExistence type="predicted"/>
<protein>
    <recommendedName>
        <fullName evidence="3">Carbohydrate kinase PfkB domain-containing protein</fullName>
    </recommendedName>
</protein>
<dbReference type="PANTHER" id="PTHR10584:SF166">
    <property type="entry name" value="RIBOKINASE"/>
    <property type="match status" value="1"/>
</dbReference>
<sequence>MPRELLKVFSEAGVDSRGIKTEGEASTTDLLIYDTSGNKRAHYLKRAPDILFDDIPEDYLGAKIIYVCPMDYEVPLETVRELSNLGKTLAVDLMGYGGATSSVHPDEKEQKNHRVLKDLVRHFHIVRASIEDCQYFFGAKKGMGEDVAHLFTEWGADIGIVTLGEKGAVITTKERNFRIPAFPARVEDCTGAGDAYSAGFLVEYLRTKDTYKSGLFAAATASLVIEGSGGVLL</sequence>
<dbReference type="GO" id="GO:0016301">
    <property type="term" value="F:kinase activity"/>
    <property type="evidence" value="ECO:0007669"/>
    <property type="project" value="UniProtKB-KW"/>
</dbReference>
<comment type="caution">
    <text evidence="4">The sequence shown here is derived from an EMBL/GenBank/DDBJ whole genome shotgun (WGS) entry which is preliminary data.</text>
</comment>
<dbReference type="InterPro" id="IPR011611">
    <property type="entry name" value="PfkB_dom"/>
</dbReference>
<evidence type="ECO:0000313" key="4">
    <source>
        <dbReference type="EMBL" id="GAG62515.1"/>
    </source>
</evidence>
<evidence type="ECO:0000256" key="2">
    <source>
        <dbReference type="ARBA" id="ARBA00022777"/>
    </source>
</evidence>
<dbReference type="Gene3D" id="3.40.1190.20">
    <property type="match status" value="1"/>
</dbReference>
<evidence type="ECO:0000256" key="1">
    <source>
        <dbReference type="ARBA" id="ARBA00022679"/>
    </source>
</evidence>
<dbReference type="SUPFAM" id="SSF53613">
    <property type="entry name" value="Ribokinase-like"/>
    <property type="match status" value="1"/>
</dbReference>
<dbReference type="PANTHER" id="PTHR10584">
    <property type="entry name" value="SUGAR KINASE"/>
    <property type="match status" value="1"/>
</dbReference>
<keyword evidence="2" id="KW-0418">Kinase</keyword>
<keyword evidence="1" id="KW-0808">Transferase</keyword>
<evidence type="ECO:0000259" key="3">
    <source>
        <dbReference type="Pfam" id="PF00294"/>
    </source>
</evidence>
<feature type="non-terminal residue" evidence="4">
    <location>
        <position position="233"/>
    </location>
</feature>
<dbReference type="InterPro" id="IPR029056">
    <property type="entry name" value="Ribokinase-like"/>
</dbReference>
<name>X0Z0P0_9ZZZZ</name>
<dbReference type="AlphaFoldDB" id="X0Z0P0"/>
<reference evidence="4" key="1">
    <citation type="journal article" date="2014" name="Front. Microbiol.">
        <title>High frequency of phylogenetically diverse reductive dehalogenase-homologous genes in deep subseafloor sedimentary metagenomes.</title>
        <authorList>
            <person name="Kawai M."/>
            <person name="Futagami T."/>
            <person name="Toyoda A."/>
            <person name="Takaki Y."/>
            <person name="Nishi S."/>
            <person name="Hori S."/>
            <person name="Arai W."/>
            <person name="Tsubouchi T."/>
            <person name="Morono Y."/>
            <person name="Uchiyama I."/>
            <person name="Ito T."/>
            <person name="Fujiyama A."/>
            <person name="Inagaki F."/>
            <person name="Takami H."/>
        </authorList>
    </citation>
    <scope>NUCLEOTIDE SEQUENCE</scope>
    <source>
        <strain evidence="4">Expedition CK06-06</strain>
    </source>
</reference>
<dbReference type="Pfam" id="PF00294">
    <property type="entry name" value="PfkB"/>
    <property type="match status" value="1"/>
</dbReference>
<accession>X0Z0P0</accession>
<dbReference type="EMBL" id="BART01003852">
    <property type="protein sequence ID" value="GAG62515.1"/>
    <property type="molecule type" value="Genomic_DNA"/>
</dbReference>
<feature type="domain" description="Carbohydrate kinase PfkB" evidence="3">
    <location>
        <begin position="4"/>
        <end position="229"/>
    </location>
</feature>